<sequence length="319" mass="36121">MNPFRGLARLVGIGAEEDPPIAETAAVREAVGVTVDDDEDSWRRITGDAKRDLSPVTQRRMREMAAYVWEANLLANRLIELPIAYLLAEGVTLESSDPDVQKWLNAFWSDPINSMDMTLPRRMRLLALNGELCWPVFVNEFNGHVRLGTLDPSLIETVVFDPDNSEQPIGIVTCRDNRGQQRRYRIIVIGPEEVFGATARRIRETFTDGECFYFRINDLGRRGRSDLLAQIDWVDAYEQFLFGEIDRAQFMRAFIWDVTLKGATKDEVEARARQITAPRPGSTRVHNDSEEWKAVTPQLHASDGDTAARTFRTHVLGGA</sequence>
<dbReference type="Proteomes" id="UP000198615">
    <property type="component" value="Unassembled WGS sequence"/>
</dbReference>
<comment type="caution">
    <text evidence="1">The sequence shown here is derived from an EMBL/GenBank/DDBJ whole genome shotgun (WGS) entry which is preliminary data.</text>
</comment>
<dbReference type="AlphaFoldDB" id="A0A8G2BNA8"/>
<evidence type="ECO:0008006" key="3">
    <source>
        <dbReference type="Google" id="ProtNLM"/>
    </source>
</evidence>
<feature type="non-terminal residue" evidence="1">
    <location>
        <position position="319"/>
    </location>
</feature>
<keyword evidence="2" id="KW-1185">Reference proteome</keyword>
<proteinExistence type="predicted"/>
<organism evidence="1 2">
    <name type="scientific">Thalassobaculum litoreum DSM 18839</name>
    <dbReference type="NCBI Taxonomy" id="1123362"/>
    <lineage>
        <taxon>Bacteria</taxon>
        <taxon>Pseudomonadati</taxon>
        <taxon>Pseudomonadota</taxon>
        <taxon>Alphaproteobacteria</taxon>
        <taxon>Rhodospirillales</taxon>
        <taxon>Thalassobaculaceae</taxon>
        <taxon>Thalassobaculum</taxon>
    </lineage>
</organism>
<protein>
    <recommendedName>
        <fullName evidence="3">Phage portal protein, lambda family</fullName>
    </recommendedName>
</protein>
<evidence type="ECO:0000313" key="2">
    <source>
        <dbReference type="Proteomes" id="UP000198615"/>
    </source>
</evidence>
<name>A0A8G2BNA8_9PROT</name>
<evidence type="ECO:0000313" key="1">
    <source>
        <dbReference type="EMBL" id="SDG62603.1"/>
    </source>
</evidence>
<dbReference type="RefSeq" id="WP_215906219.1">
    <property type="nucleotide sequence ID" value="NZ_FNBW01000044.1"/>
</dbReference>
<accession>A0A8G2BNA8</accession>
<reference evidence="1 2" key="1">
    <citation type="submission" date="2016-10" db="EMBL/GenBank/DDBJ databases">
        <authorList>
            <person name="Varghese N."/>
            <person name="Submissions S."/>
        </authorList>
    </citation>
    <scope>NUCLEOTIDE SEQUENCE [LARGE SCALE GENOMIC DNA]</scope>
    <source>
        <strain evidence="1 2">DSM 18839</strain>
    </source>
</reference>
<dbReference type="EMBL" id="FNBW01000044">
    <property type="protein sequence ID" value="SDG62603.1"/>
    <property type="molecule type" value="Genomic_DNA"/>
</dbReference>
<gene>
    <name evidence="1" type="ORF">SAMN05660686_05061</name>
</gene>